<keyword evidence="2" id="KW-0732">Signal</keyword>
<dbReference type="SUPFAM" id="SSF53474">
    <property type="entry name" value="alpha/beta-Hydrolases"/>
    <property type="match status" value="1"/>
</dbReference>
<comment type="similarity">
    <text evidence="1">Belongs to the AB hydrolase superfamily. AB hydrolase 4 family.</text>
</comment>
<sequence length="460" mass="50012">MLWLLTWLMRRFLQALNLAAPVRLVHHAEPVQLVSVTSDGTKRRSSLQQVLQNCPSLTGKDAWYAPTPWLASGHLATIACTLFKFRYDPIQYTRELIRVPDGGTIAVDITPPTKPGEQLDDRPLLVVSHGLTGGSHESYVRNVLAAVTRPVSEGGLGWRAAVINSRGCANSAVTSPQLYSGEVTDDLRCAIAFLSHMAPDAPMYGIGFSLGANQQAKFVGEEGPDCPYNGAVVLGAPFDFVKGHVALSSSWLRSIYSRAMAKNLKTLVFRHQDQLKQHPKLDWNGIFDNPHTTLFEFDSLVTAPLGGHETAIAYYRSASATRFIDQVSVPLLSLSAMNDPVVCSGGIPLEAATKNPNLVFALTKHGGHLGWFEGLLRPRRWIAKPVVEFLKALHEADPTPRRKRATVPAVSKSGRRPEIGDEMVLVEGRSDLGFKRVGAKEHGAVGGEPVDGAPQLTQGL</sequence>
<dbReference type="Gene3D" id="3.40.50.1820">
    <property type="entry name" value="alpha/beta hydrolase"/>
    <property type="match status" value="1"/>
</dbReference>
<evidence type="ECO:0000259" key="3">
    <source>
        <dbReference type="Pfam" id="PF12146"/>
    </source>
</evidence>
<dbReference type="AlphaFoldDB" id="A0A2S5BIX5"/>
<dbReference type="Proteomes" id="UP000237144">
    <property type="component" value="Unassembled WGS sequence"/>
</dbReference>
<dbReference type="InterPro" id="IPR022742">
    <property type="entry name" value="Hydrolase_4"/>
</dbReference>
<keyword evidence="5" id="KW-1185">Reference proteome</keyword>
<dbReference type="InterPro" id="IPR029058">
    <property type="entry name" value="AB_hydrolase_fold"/>
</dbReference>
<evidence type="ECO:0000256" key="1">
    <source>
        <dbReference type="ARBA" id="ARBA00010884"/>
    </source>
</evidence>
<name>A0A2S5BIX5_9BASI</name>
<protein>
    <submittedName>
        <fullName evidence="4">A/B superfamily hydrolase</fullName>
    </submittedName>
</protein>
<dbReference type="GO" id="GO:0051792">
    <property type="term" value="P:medium-chain fatty acid biosynthetic process"/>
    <property type="evidence" value="ECO:0007669"/>
    <property type="project" value="TreeGrafter"/>
</dbReference>
<dbReference type="STRING" id="741276.A0A2S5BIX5"/>
<dbReference type="PANTHER" id="PTHR10794">
    <property type="entry name" value="ABHYDROLASE DOMAIN-CONTAINING PROTEIN"/>
    <property type="match status" value="1"/>
</dbReference>
<dbReference type="EMBL" id="PJQD01000002">
    <property type="protein sequence ID" value="POY76703.1"/>
    <property type="molecule type" value="Genomic_DNA"/>
</dbReference>
<gene>
    <name evidence="4" type="ORF">BMF94_0295</name>
</gene>
<organism evidence="4 5">
    <name type="scientific">Rhodotorula taiwanensis</name>
    <dbReference type="NCBI Taxonomy" id="741276"/>
    <lineage>
        <taxon>Eukaryota</taxon>
        <taxon>Fungi</taxon>
        <taxon>Dikarya</taxon>
        <taxon>Basidiomycota</taxon>
        <taxon>Pucciniomycotina</taxon>
        <taxon>Microbotryomycetes</taxon>
        <taxon>Sporidiobolales</taxon>
        <taxon>Sporidiobolaceae</taxon>
        <taxon>Rhodotorula</taxon>
    </lineage>
</organism>
<dbReference type="GO" id="GO:0051793">
    <property type="term" value="P:medium-chain fatty acid catabolic process"/>
    <property type="evidence" value="ECO:0007669"/>
    <property type="project" value="TreeGrafter"/>
</dbReference>
<dbReference type="OrthoDB" id="5954035at2759"/>
<reference evidence="4 5" key="1">
    <citation type="journal article" date="2018" name="Front. Microbiol.">
        <title>Prospects for Fungal Bioremediation of Acidic Radioactive Waste Sites: Characterization and Genome Sequence of Rhodotorula taiwanensis MD1149.</title>
        <authorList>
            <person name="Tkavc R."/>
            <person name="Matrosova V.Y."/>
            <person name="Grichenko O.E."/>
            <person name="Gostincar C."/>
            <person name="Volpe R.P."/>
            <person name="Klimenkova P."/>
            <person name="Gaidamakova E.K."/>
            <person name="Zhou C.E."/>
            <person name="Stewart B.J."/>
            <person name="Lyman M.G."/>
            <person name="Malfatti S.A."/>
            <person name="Rubinfeld B."/>
            <person name="Courtot M."/>
            <person name="Singh J."/>
            <person name="Dalgard C.L."/>
            <person name="Hamilton T."/>
            <person name="Frey K.G."/>
            <person name="Gunde-Cimerman N."/>
            <person name="Dugan L."/>
            <person name="Daly M.J."/>
        </authorList>
    </citation>
    <scope>NUCLEOTIDE SEQUENCE [LARGE SCALE GENOMIC DNA]</scope>
    <source>
        <strain evidence="4 5">MD1149</strain>
    </source>
</reference>
<dbReference type="InterPro" id="IPR050960">
    <property type="entry name" value="AB_hydrolase_4_sf"/>
</dbReference>
<proteinExistence type="inferred from homology"/>
<evidence type="ECO:0000313" key="5">
    <source>
        <dbReference type="Proteomes" id="UP000237144"/>
    </source>
</evidence>
<evidence type="ECO:0000313" key="4">
    <source>
        <dbReference type="EMBL" id="POY76703.1"/>
    </source>
</evidence>
<dbReference type="PANTHER" id="PTHR10794:SF63">
    <property type="entry name" value="ALPHA_BETA HYDROLASE 1, ISOFORM A"/>
    <property type="match status" value="1"/>
</dbReference>
<comment type="caution">
    <text evidence="4">The sequence shown here is derived from an EMBL/GenBank/DDBJ whole genome shotgun (WGS) entry which is preliminary data.</text>
</comment>
<feature type="chain" id="PRO_5015533854" evidence="2">
    <location>
        <begin position="16"/>
        <end position="460"/>
    </location>
</feature>
<dbReference type="GO" id="GO:0008126">
    <property type="term" value="F:acetylesterase activity"/>
    <property type="evidence" value="ECO:0007669"/>
    <property type="project" value="TreeGrafter"/>
</dbReference>
<feature type="domain" description="Serine aminopeptidase S33" evidence="3">
    <location>
        <begin position="181"/>
        <end position="346"/>
    </location>
</feature>
<dbReference type="GO" id="GO:0047372">
    <property type="term" value="F:monoacylglycerol lipase activity"/>
    <property type="evidence" value="ECO:0007669"/>
    <property type="project" value="TreeGrafter"/>
</dbReference>
<keyword evidence="4" id="KW-0378">Hydrolase</keyword>
<evidence type="ECO:0000256" key="2">
    <source>
        <dbReference type="SAM" id="SignalP"/>
    </source>
</evidence>
<dbReference type="Pfam" id="PF12146">
    <property type="entry name" value="Hydrolase_4"/>
    <property type="match status" value="1"/>
</dbReference>
<feature type="signal peptide" evidence="2">
    <location>
        <begin position="1"/>
        <end position="15"/>
    </location>
</feature>
<accession>A0A2S5BIX5</accession>